<gene>
    <name evidence="1" type="ORF">BCV72DRAFT_311820</name>
</gene>
<feature type="non-terminal residue" evidence="1">
    <location>
        <position position="1"/>
    </location>
</feature>
<proteinExistence type="predicted"/>
<accession>A0A1X0QYT9</accession>
<dbReference type="VEuPathDB" id="FungiDB:BCV72DRAFT_311820"/>
<name>A0A1X0QYT9_RHIZD</name>
<sequence length="182" mass="20741">EEAERADGFLLHQDIQQDLGESLPSTIQANIRRFVREVPKIEGGEWTTSEIINKKFVQELKERKIDIYQHVNSKYKDAERLCASAKATTSIYIEDTAAVHSVLSSTVSNWVKNHMKCAGVNIKKYKAHSLWSASSTFAVQSGNTIASIKQHAHWSNRSNTFEQFYLLAHGKPKDHEFNIFFT</sequence>
<evidence type="ECO:0008006" key="2">
    <source>
        <dbReference type="Google" id="ProtNLM"/>
    </source>
</evidence>
<protein>
    <recommendedName>
        <fullName evidence="2">Tyr recombinase domain-containing protein</fullName>
    </recommendedName>
</protein>
<reference evidence="1" key="1">
    <citation type="journal article" date="2016" name="Proc. Natl. Acad. Sci. U.S.A.">
        <title>Lipid metabolic changes in an early divergent fungus govern the establishment of a mutualistic symbiosis with endobacteria.</title>
        <authorList>
            <person name="Lastovetsky O.A."/>
            <person name="Gaspar M.L."/>
            <person name="Mondo S.J."/>
            <person name="LaButti K.M."/>
            <person name="Sandor L."/>
            <person name="Grigoriev I.V."/>
            <person name="Henry S.A."/>
            <person name="Pawlowska T.E."/>
        </authorList>
    </citation>
    <scope>NUCLEOTIDE SEQUENCE [LARGE SCALE GENOMIC DNA]</scope>
    <source>
        <strain evidence="1">ATCC 52814</strain>
    </source>
</reference>
<dbReference type="EMBL" id="KV921958">
    <property type="protein sequence ID" value="ORE04930.1"/>
    <property type="molecule type" value="Genomic_DNA"/>
</dbReference>
<evidence type="ECO:0000313" key="1">
    <source>
        <dbReference type="EMBL" id="ORE04930.1"/>
    </source>
</evidence>
<dbReference type="OrthoDB" id="2288597at2759"/>
<dbReference type="Proteomes" id="UP000242414">
    <property type="component" value="Unassembled WGS sequence"/>
</dbReference>
<dbReference type="AlphaFoldDB" id="A0A1X0QYT9"/>
<organism evidence="1">
    <name type="scientific">Rhizopus microsporus var. microsporus</name>
    <dbReference type="NCBI Taxonomy" id="86635"/>
    <lineage>
        <taxon>Eukaryota</taxon>
        <taxon>Fungi</taxon>
        <taxon>Fungi incertae sedis</taxon>
        <taxon>Mucoromycota</taxon>
        <taxon>Mucoromycotina</taxon>
        <taxon>Mucoromycetes</taxon>
        <taxon>Mucorales</taxon>
        <taxon>Mucorineae</taxon>
        <taxon>Rhizopodaceae</taxon>
        <taxon>Rhizopus</taxon>
    </lineage>
</organism>